<organism evidence="3 4">
    <name type="scientific">Ginsengibacter hankyongi</name>
    <dbReference type="NCBI Taxonomy" id="2607284"/>
    <lineage>
        <taxon>Bacteria</taxon>
        <taxon>Pseudomonadati</taxon>
        <taxon>Bacteroidota</taxon>
        <taxon>Chitinophagia</taxon>
        <taxon>Chitinophagales</taxon>
        <taxon>Chitinophagaceae</taxon>
        <taxon>Ginsengibacter</taxon>
    </lineage>
</organism>
<dbReference type="Proteomes" id="UP000326903">
    <property type="component" value="Unassembled WGS sequence"/>
</dbReference>
<accession>A0A5J5IFY4</accession>
<evidence type="ECO:0000313" key="3">
    <source>
        <dbReference type="EMBL" id="KAA9039104.1"/>
    </source>
</evidence>
<sequence>MRHFFKAFLFLTTLFLLFNSSTAQISRGRTNAKLNAQKIAKGFGNPQSISQVTDILENNEAYNSLKDLIENHHVIMVYADNSFSGNANLKRGDFVVSYNSVLGRIKDLINNAGLDTSLINTYDRNKAYITSVTQVKDLKPGSVYYVAVQSLLENWGINAPFTKAALLNANAPFYQDELYDILRVTLGYNYGNFKPKKTTITRYHFAMILDDALKQKLAQVQTLSDEKKAKDEVEKARIDSIVKQIEQKRRDSISKEIEIRKAEAQKKEAEARKKLDDK</sequence>
<protein>
    <submittedName>
        <fullName evidence="3">Uncharacterized protein</fullName>
    </submittedName>
</protein>
<evidence type="ECO:0000256" key="2">
    <source>
        <dbReference type="SAM" id="SignalP"/>
    </source>
</evidence>
<evidence type="ECO:0000313" key="4">
    <source>
        <dbReference type="Proteomes" id="UP000326903"/>
    </source>
</evidence>
<feature type="chain" id="PRO_5023888039" evidence="2">
    <location>
        <begin position="24"/>
        <end position="278"/>
    </location>
</feature>
<keyword evidence="2" id="KW-0732">Signal</keyword>
<dbReference type="EMBL" id="VYQF01000002">
    <property type="protein sequence ID" value="KAA9039104.1"/>
    <property type="molecule type" value="Genomic_DNA"/>
</dbReference>
<gene>
    <name evidence="3" type="ORF">FW778_09705</name>
</gene>
<evidence type="ECO:0000256" key="1">
    <source>
        <dbReference type="SAM" id="Coils"/>
    </source>
</evidence>
<dbReference type="AlphaFoldDB" id="A0A5J5IFY4"/>
<keyword evidence="1" id="KW-0175">Coiled coil</keyword>
<comment type="caution">
    <text evidence="3">The sequence shown here is derived from an EMBL/GenBank/DDBJ whole genome shotgun (WGS) entry which is preliminary data.</text>
</comment>
<dbReference type="RefSeq" id="WP_150414496.1">
    <property type="nucleotide sequence ID" value="NZ_VYQF01000002.1"/>
</dbReference>
<proteinExistence type="predicted"/>
<keyword evidence="4" id="KW-1185">Reference proteome</keyword>
<name>A0A5J5IFY4_9BACT</name>
<feature type="signal peptide" evidence="2">
    <location>
        <begin position="1"/>
        <end position="23"/>
    </location>
</feature>
<reference evidence="3 4" key="1">
    <citation type="submission" date="2019-09" db="EMBL/GenBank/DDBJ databases">
        <title>Draft genome sequence of Ginsengibacter sp. BR5-29.</title>
        <authorList>
            <person name="Im W.-T."/>
        </authorList>
    </citation>
    <scope>NUCLEOTIDE SEQUENCE [LARGE SCALE GENOMIC DNA]</scope>
    <source>
        <strain evidence="3 4">BR5-29</strain>
    </source>
</reference>
<feature type="coiled-coil region" evidence="1">
    <location>
        <begin position="245"/>
        <end position="274"/>
    </location>
</feature>